<organism evidence="12 13">
    <name type="scientific">Paenibacillus xylanilyticus</name>
    <dbReference type="NCBI Taxonomy" id="248903"/>
    <lineage>
        <taxon>Bacteria</taxon>
        <taxon>Bacillati</taxon>
        <taxon>Bacillota</taxon>
        <taxon>Bacilli</taxon>
        <taxon>Bacillales</taxon>
        <taxon>Paenibacillaceae</taxon>
        <taxon>Paenibacillus</taxon>
    </lineage>
</organism>
<evidence type="ECO:0000313" key="12">
    <source>
        <dbReference type="EMBL" id="NUU74067.1"/>
    </source>
</evidence>
<dbReference type="EMBL" id="JABMCB010000122">
    <property type="protein sequence ID" value="NUU74067.1"/>
    <property type="molecule type" value="Genomic_DNA"/>
</dbReference>
<evidence type="ECO:0000256" key="5">
    <source>
        <dbReference type="ARBA" id="ARBA00022989"/>
    </source>
</evidence>
<sequence length="360" mass="40251">MDGIIALNLFLVAVFIGLTAFFVGAEFAILKVRMSRIDQLILEGNKKAVMAKKVAHNLDYYLSACQLGITITALVLGALGEPTVEKMLHPLFERLEVPAAVSTVLSYGIALAIITFLHVVIGELAPKTLAIQFAERMTLMLAPPLYWFGKIMNPFIYALNGAARLLLGIFGIKPAGHDTVHSEEELKLIVAQSYESGEINQTELDYLKNIFAFDERLLQEIMIRKEKIVTLNKEMPLDQVIEVLNRHEYTRYPVIANGDATHFIGFINTKEMLTSVAAGRTFSMDAYIHDMPAFSEKSPIKDVLIQMQQSRVHMAIVSNEEGATIGLVTMEDILEEIVGDIRDEYDRKDLVNPPKRLKLT</sequence>
<dbReference type="Proteomes" id="UP000526125">
    <property type="component" value="Unassembled WGS sequence"/>
</dbReference>
<evidence type="ECO:0000256" key="9">
    <source>
        <dbReference type="SAM" id="Phobius"/>
    </source>
</evidence>
<keyword evidence="2" id="KW-1003">Cell membrane</keyword>
<feature type="domain" description="CNNM transmembrane" evidence="11">
    <location>
        <begin position="1"/>
        <end position="203"/>
    </location>
</feature>
<dbReference type="InterPro" id="IPR051676">
    <property type="entry name" value="UPF0053_domain"/>
</dbReference>
<dbReference type="RefSeq" id="WP_175394049.1">
    <property type="nucleotide sequence ID" value="NZ_JABMCB010000122.1"/>
</dbReference>
<evidence type="ECO:0000256" key="2">
    <source>
        <dbReference type="ARBA" id="ARBA00022475"/>
    </source>
</evidence>
<dbReference type="Pfam" id="PF00571">
    <property type="entry name" value="CBS"/>
    <property type="match status" value="2"/>
</dbReference>
<dbReference type="PANTHER" id="PTHR43099">
    <property type="entry name" value="UPF0053 PROTEIN YRKA"/>
    <property type="match status" value="1"/>
</dbReference>
<accession>A0A7Y6BS81</accession>
<dbReference type="GO" id="GO:0005886">
    <property type="term" value="C:plasma membrane"/>
    <property type="evidence" value="ECO:0007669"/>
    <property type="project" value="UniProtKB-SubCell"/>
</dbReference>
<dbReference type="InterPro" id="IPR044751">
    <property type="entry name" value="Ion_transp-like_CBS"/>
</dbReference>
<dbReference type="CDD" id="cd04590">
    <property type="entry name" value="CBS_pair_CorC_HlyC_assoc"/>
    <property type="match status" value="1"/>
</dbReference>
<feature type="transmembrane region" description="Helical" evidence="9">
    <location>
        <begin position="99"/>
        <end position="121"/>
    </location>
</feature>
<gene>
    <name evidence="12" type="ORF">HP552_02070</name>
</gene>
<dbReference type="PROSITE" id="PS51846">
    <property type="entry name" value="CNNM"/>
    <property type="match status" value="1"/>
</dbReference>
<evidence type="ECO:0000256" key="1">
    <source>
        <dbReference type="ARBA" id="ARBA00004651"/>
    </source>
</evidence>
<comment type="caution">
    <text evidence="12">The sequence shown here is derived from an EMBL/GenBank/DDBJ whole genome shotgun (WGS) entry which is preliminary data.</text>
</comment>
<comment type="subcellular location">
    <subcellularLocation>
        <location evidence="1">Cell membrane</location>
        <topology evidence="1">Multi-pass membrane protein</topology>
    </subcellularLocation>
</comment>
<keyword evidence="7" id="KW-0129">CBS domain</keyword>
<dbReference type="SUPFAM" id="SSF54631">
    <property type="entry name" value="CBS-domain pair"/>
    <property type="match status" value="1"/>
</dbReference>
<evidence type="ECO:0000259" key="11">
    <source>
        <dbReference type="PROSITE" id="PS51846"/>
    </source>
</evidence>
<evidence type="ECO:0000256" key="3">
    <source>
        <dbReference type="ARBA" id="ARBA00022692"/>
    </source>
</evidence>
<keyword evidence="3 8" id="KW-0812">Transmembrane</keyword>
<protein>
    <submittedName>
        <fullName evidence="12">HlyC/CorC family transporter</fullName>
    </submittedName>
</protein>
<dbReference type="Pfam" id="PF01595">
    <property type="entry name" value="CNNM"/>
    <property type="match status" value="1"/>
</dbReference>
<feature type="domain" description="CBS" evidence="10">
    <location>
        <begin position="222"/>
        <end position="282"/>
    </location>
</feature>
<keyword evidence="4" id="KW-0677">Repeat</keyword>
<proteinExistence type="predicted"/>
<dbReference type="InterPro" id="IPR046342">
    <property type="entry name" value="CBS_dom_sf"/>
</dbReference>
<dbReference type="InterPro" id="IPR002550">
    <property type="entry name" value="CNNM"/>
</dbReference>
<name>A0A7Y6BS81_9BACL</name>
<dbReference type="AlphaFoldDB" id="A0A7Y6BS81"/>
<evidence type="ECO:0000259" key="10">
    <source>
        <dbReference type="PROSITE" id="PS51371"/>
    </source>
</evidence>
<dbReference type="PANTHER" id="PTHR43099:SF2">
    <property type="entry name" value="UPF0053 PROTEIN YRKA"/>
    <property type="match status" value="1"/>
</dbReference>
<keyword evidence="6 8" id="KW-0472">Membrane</keyword>
<reference evidence="12 13" key="1">
    <citation type="submission" date="2020-05" db="EMBL/GenBank/DDBJ databases">
        <title>Genome Sequencing of Type Strains.</title>
        <authorList>
            <person name="Lemaire J.F."/>
            <person name="Inderbitzin P."/>
            <person name="Gregorio O.A."/>
            <person name="Collins S.B."/>
            <person name="Wespe N."/>
            <person name="Knight-Connoni V."/>
        </authorList>
    </citation>
    <scope>NUCLEOTIDE SEQUENCE [LARGE SCALE GENOMIC DNA]</scope>
    <source>
        <strain evidence="12 13">LMG 21957</strain>
    </source>
</reference>
<evidence type="ECO:0000256" key="7">
    <source>
        <dbReference type="PROSITE-ProRule" id="PRU00703"/>
    </source>
</evidence>
<dbReference type="Gene3D" id="3.10.580.10">
    <property type="entry name" value="CBS-domain"/>
    <property type="match status" value="1"/>
</dbReference>
<feature type="transmembrane region" description="Helical" evidence="9">
    <location>
        <begin position="60"/>
        <end position="79"/>
    </location>
</feature>
<evidence type="ECO:0000313" key="13">
    <source>
        <dbReference type="Proteomes" id="UP000526125"/>
    </source>
</evidence>
<feature type="domain" description="CBS" evidence="10">
    <location>
        <begin position="287"/>
        <end position="344"/>
    </location>
</feature>
<feature type="transmembrane region" description="Helical" evidence="9">
    <location>
        <begin position="6"/>
        <end position="30"/>
    </location>
</feature>
<dbReference type="InterPro" id="IPR000644">
    <property type="entry name" value="CBS_dom"/>
</dbReference>
<evidence type="ECO:0000256" key="6">
    <source>
        <dbReference type="ARBA" id="ARBA00023136"/>
    </source>
</evidence>
<keyword evidence="13" id="KW-1185">Reference proteome</keyword>
<evidence type="ECO:0000256" key="8">
    <source>
        <dbReference type="PROSITE-ProRule" id="PRU01193"/>
    </source>
</evidence>
<evidence type="ECO:0000256" key="4">
    <source>
        <dbReference type="ARBA" id="ARBA00022737"/>
    </source>
</evidence>
<dbReference type="PROSITE" id="PS51371">
    <property type="entry name" value="CBS"/>
    <property type="match status" value="2"/>
</dbReference>
<keyword evidence="5 8" id="KW-1133">Transmembrane helix</keyword>